<keyword evidence="3" id="KW-1185">Reference proteome</keyword>
<keyword evidence="1" id="KW-0812">Transmembrane</keyword>
<evidence type="ECO:0000313" key="3">
    <source>
        <dbReference type="Proteomes" id="UP000472277"/>
    </source>
</evidence>
<feature type="transmembrane region" description="Helical" evidence="1">
    <location>
        <begin position="29"/>
        <end position="53"/>
    </location>
</feature>
<reference evidence="2" key="1">
    <citation type="submission" date="2025-08" db="UniProtKB">
        <authorList>
            <consortium name="Ensembl"/>
        </authorList>
    </citation>
    <scope>IDENTIFICATION</scope>
</reference>
<dbReference type="Ensembl" id="ENSSTUT00000122492.1">
    <property type="protein sequence ID" value="ENSSTUP00000114466.1"/>
    <property type="gene ID" value="ENSSTUG00000050460.1"/>
</dbReference>
<keyword evidence="1" id="KW-1133">Transmembrane helix</keyword>
<reference evidence="2" key="2">
    <citation type="submission" date="2025-09" db="UniProtKB">
        <authorList>
            <consortium name="Ensembl"/>
        </authorList>
    </citation>
    <scope>IDENTIFICATION</scope>
</reference>
<dbReference type="InParanoid" id="A0A674F1L9"/>
<sequence>MGIGEILKVPQVCIWWPGTNISLLIQAPVWFWGSFSICCYYFLFGLLQIIYSLSCLCSI</sequence>
<accession>A0A674F1L9</accession>
<keyword evidence="1" id="KW-0472">Membrane</keyword>
<evidence type="ECO:0000313" key="2">
    <source>
        <dbReference type="Ensembl" id="ENSSTUP00000114466.1"/>
    </source>
</evidence>
<name>A0A674F1L9_SALTR</name>
<dbReference type="GeneTree" id="ENSGT00990000211270"/>
<proteinExistence type="predicted"/>
<dbReference type="AlphaFoldDB" id="A0A674F1L9"/>
<dbReference type="OMA" id="FSICCYY"/>
<evidence type="ECO:0000256" key="1">
    <source>
        <dbReference type="SAM" id="Phobius"/>
    </source>
</evidence>
<protein>
    <submittedName>
        <fullName evidence="2">Uncharacterized protein</fullName>
    </submittedName>
</protein>
<dbReference type="Proteomes" id="UP000472277">
    <property type="component" value="Chromosome 21"/>
</dbReference>
<organism evidence="2 3">
    <name type="scientific">Salmo trutta</name>
    <name type="common">Brown trout</name>
    <dbReference type="NCBI Taxonomy" id="8032"/>
    <lineage>
        <taxon>Eukaryota</taxon>
        <taxon>Metazoa</taxon>
        <taxon>Chordata</taxon>
        <taxon>Craniata</taxon>
        <taxon>Vertebrata</taxon>
        <taxon>Euteleostomi</taxon>
        <taxon>Actinopterygii</taxon>
        <taxon>Neopterygii</taxon>
        <taxon>Teleostei</taxon>
        <taxon>Protacanthopterygii</taxon>
        <taxon>Salmoniformes</taxon>
        <taxon>Salmonidae</taxon>
        <taxon>Salmoninae</taxon>
        <taxon>Salmo</taxon>
    </lineage>
</organism>